<proteinExistence type="predicted"/>
<sequence>MNEETELFLKKVNFLVEKYFLTKHKIMYLIKGLIGGIILWILTFFSLFGGFTNYKKLVDENVKQISASESLRHQAEDLVSNPLFIGGMVEVIIISFVIGYLGMCIFQIIFDLIRGKVFQEFKSEKINLR</sequence>
<gene>
    <name evidence="1" type="ORF">FCF09_14255</name>
</gene>
<keyword evidence="1" id="KW-0614">Plasmid</keyword>
<dbReference type="AlphaFoldDB" id="A0A132Z5W6"/>
<accession>A0A132Z5W6</accession>
<name>A0A132Z5W6_ENTFC</name>
<protein>
    <submittedName>
        <fullName evidence="1">Uncharacterized protein</fullName>
    </submittedName>
</protein>
<geneLocation type="plasmid" evidence="1">
    <name>pZY2</name>
</geneLocation>
<reference evidence="1" key="1">
    <citation type="journal article" date="2020" name="J. Antimicrob. Chemother.">
        <title>Tandem amplification of the vanM gene cluster drives vancomycin resistance in vancomycin-variable enterococci.</title>
        <authorList>
            <person name="Sun L."/>
            <person name="Chen Y."/>
            <person name="Hua X."/>
            <person name="Chen Y."/>
            <person name="Hong J."/>
            <person name="Wu X."/>
            <person name="Jiang Y."/>
            <person name="van Schaik W."/>
            <person name="Qu T."/>
            <person name="Yu Y."/>
        </authorList>
    </citation>
    <scope>NUCLEOTIDE SEQUENCE [LARGE SCALE GENOMIC DNA]</scope>
    <source>
        <strain evidence="1">ZY2</strain>
        <plasmid evidence="1">pZY2</plasmid>
    </source>
</reference>
<evidence type="ECO:0000313" key="1">
    <source>
        <dbReference type="EMBL" id="QHT44841.1"/>
    </source>
</evidence>
<dbReference type="RefSeq" id="WP_002350513.1">
    <property type="nucleotide sequence ID" value="NZ_CP039730.1"/>
</dbReference>
<dbReference type="EMBL" id="CP039730">
    <property type="protein sequence ID" value="QHT44841.1"/>
    <property type="molecule type" value="Genomic_DNA"/>
</dbReference>
<organism evidence="1">
    <name type="scientific">Enterococcus faecium</name>
    <name type="common">Streptococcus faecium</name>
    <dbReference type="NCBI Taxonomy" id="1352"/>
    <lineage>
        <taxon>Bacteria</taxon>
        <taxon>Bacillati</taxon>
        <taxon>Bacillota</taxon>
        <taxon>Bacilli</taxon>
        <taxon>Lactobacillales</taxon>
        <taxon>Enterococcaceae</taxon>
        <taxon>Enterococcus</taxon>
    </lineage>
</organism>